<dbReference type="Proteomes" id="UP001055879">
    <property type="component" value="Linkage Group LG07"/>
</dbReference>
<evidence type="ECO:0000313" key="1">
    <source>
        <dbReference type="EMBL" id="KAI3715507.1"/>
    </source>
</evidence>
<proteinExistence type="predicted"/>
<reference evidence="2" key="1">
    <citation type="journal article" date="2022" name="Mol. Ecol. Resour.">
        <title>The genomes of chicory, endive, great burdock and yacon provide insights into Asteraceae palaeo-polyploidization history and plant inulin production.</title>
        <authorList>
            <person name="Fan W."/>
            <person name="Wang S."/>
            <person name="Wang H."/>
            <person name="Wang A."/>
            <person name="Jiang F."/>
            <person name="Liu H."/>
            <person name="Zhao H."/>
            <person name="Xu D."/>
            <person name="Zhang Y."/>
        </authorList>
    </citation>
    <scope>NUCLEOTIDE SEQUENCE [LARGE SCALE GENOMIC DNA]</scope>
    <source>
        <strain evidence="2">cv. Niubang</strain>
    </source>
</reference>
<accession>A0ACB9AZ35</accession>
<keyword evidence="2" id="KW-1185">Reference proteome</keyword>
<gene>
    <name evidence="1" type="ORF">L6452_22491</name>
</gene>
<name>A0ACB9AZ35_ARCLA</name>
<comment type="caution">
    <text evidence="1">The sequence shown here is derived from an EMBL/GenBank/DDBJ whole genome shotgun (WGS) entry which is preliminary data.</text>
</comment>
<protein>
    <submittedName>
        <fullName evidence="1">Uncharacterized protein</fullName>
    </submittedName>
</protein>
<sequence>MREDKPKTFEKRSMANPMLVEIQVTYIIASDHRNPKYLLLSLSSHALANLCIQIGIKSPYSTLFLLENFA</sequence>
<organism evidence="1 2">
    <name type="scientific">Arctium lappa</name>
    <name type="common">Greater burdock</name>
    <name type="synonym">Lappa major</name>
    <dbReference type="NCBI Taxonomy" id="4217"/>
    <lineage>
        <taxon>Eukaryota</taxon>
        <taxon>Viridiplantae</taxon>
        <taxon>Streptophyta</taxon>
        <taxon>Embryophyta</taxon>
        <taxon>Tracheophyta</taxon>
        <taxon>Spermatophyta</taxon>
        <taxon>Magnoliopsida</taxon>
        <taxon>eudicotyledons</taxon>
        <taxon>Gunneridae</taxon>
        <taxon>Pentapetalae</taxon>
        <taxon>asterids</taxon>
        <taxon>campanulids</taxon>
        <taxon>Asterales</taxon>
        <taxon>Asteraceae</taxon>
        <taxon>Carduoideae</taxon>
        <taxon>Cardueae</taxon>
        <taxon>Arctiinae</taxon>
        <taxon>Arctium</taxon>
    </lineage>
</organism>
<reference evidence="1 2" key="2">
    <citation type="journal article" date="2022" name="Mol. Ecol. Resour.">
        <title>The genomes of chicory, endive, great burdock and yacon provide insights into Asteraceae paleo-polyploidization history and plant inulin production.</title>
        <authorList>
            <person name="Fan W."/>
            <person name="Wang S."/>
            <person name="Wang H."/>
            <person name="Wang A."/>
            <person name="Jiang F."/>
            <person name="Liu H."/>
            <person name="Zhao H."/>
            <person name="Xu D."/>
            <person name="Zhang Y."/>
        </authorList>
    </citation>
    <scope>NUCLEOTIDE SEQUENCE [LARGE SCALE GENOMIC DNA]</scope>
    <source>
        <strain evidence="2">cv. Niubang</strain>
    </source>
</reference>
<evidence type="ECO:0000313" key="2">
    <source>
        <dbReference type="Proteomes" id="UP001055879"/>
    </source>
</evidence>
<dbReference type="EMBL" id="CM042053">
    <property type="protein sequence ID" value="KAI3715507.1"/>
    <property type="molecule type" value="Genomic_DNA"/>
</dbReference>